<dbReference type="OrthoDB" id="3185659at2"/>
<reference evidence="2 3" key="1">
    <citation type="submission" date="2018-08" db="EMBL/GenBank/DDBJ databases">
        <title>Actinomadura spongicola sp. nov., isolated from marine sponge Leucetta chagosensis.</title>
        <authorList>
            <person name="Li L."/>
            <person name="Lin H.W."/>
        </authorList>
    </citation>
    <scope>NUCLEOTIDE SEQUENCE [LARGE SCALE GENOMIC DNA]</scope>
    <source>
        <strain evidence="2 3">LHW52907</strain>
    </source>
</reference>
<name>A0A372GKT5_9ACTN</name>
<comment type="caution">
    <text evidence="2">The sequence shown here is derived from an EMBL/GenBank/DDBJ whole genome shotgun (WGS) entry which is preliminary data.</text>
</comment>
<dbReference type="RefSeq" id="WP_117399636.1">
    <property type="nucleotide sequence ID" value="NZ_QVNQ01000003.1"/>
</dbReference>
<dbReference type="GO" id="GO:0005829">
    <property type="term" value="C:cytosol"/>
    <property type="evidence" value="ECO:0007669"/>
    <property type="project" value="TreeGrafter"/>
</dbReference>
<dbReference type="CDD" id="cd00448">
    <property type="entry name" value="YjgF_YER057c_UK114_family"/>
    <property type="match status" value="1"/>
</dbReference>
<dbReference type="InterPro" id="IPR035959">
    <property type="entry name" value="RutC-like_sf"/>
</dbReference>
<accession>A0A372GKT5</accession>
<dbReference type="PANTHER" id="PTHR11803">
    <property type="entry name" value="2-IMINOBUTANOATE/2-IMINOPROPANOATE DEAMINASE RIDA"/>
    <property type="match status" value="1"/>
</dbReference>
<dbReference type="Gene3D" id="3.30.1330.40">
    <property type="entry name" value="RutC-like"/>
    <property type="match status" value="1"/>
</dbReference>
<dbReference type="PANTHER" id="PTHR11803:SF58">
    <property type="entry name" value="PROTEIN HMF1-RELATED"/>
    <property type="match status" value="1"/>
</dbReference>
<dbReference type="GO" id="GO:0019239">
    <property type="term" value="F:deaminase activity"/>
    <property type="evidence" value="ECO:0007669"/>
    <property type="project" value="TreeGrafter"/>
</dbReference>
<protein>
    <submittedName>
        <fullName evidence="2">RidA family protein</fullName>
    </submittedName>
</protein>
<dbReference type="AlphaFoldDB" id="A0A372GKT5"/>
<dbReference type="Proteomes" id="UP000262882">
    <property type="component" value="Unassembled WGS sequence"/>
</dbReference>
<organism evidence="2 3">
    <name type="scientific">Actinomadura spongiicola</name>
    <dbReference type="NCBI Taxonomy" id="2303421"/>
    <lineage>
        <taxon>Bacteria</taxon>
        <taxon>Bacillati</taxon>
        <taxon>Actinomycetota</taxon>
        <taxon>Actinomycetes</taxon>
        <taxon>Streptosporangiales</taxon>
        <taxon>Thermomonosporaceae</taxon>
        <taxon>Actinomadura</taxon>
    </lineage>
</organism>
<evidence type="ECO:0000313" key="2">
    <source>
        <dbReference type="EMBL" id="RFS85782.1"/>
    </source>
</evidence>
<dbReference type="Pfam" id="PF01042">
    <property type="entry name" value="Ribonuc_L-PSP"/>
    <property type="match status" value="1"/>
</dbReference>
<evidence type="ECO:0000256" key="1">
    <source>
        <dbReference type="ARBA" id="ARBA00010552"/>
    </source>
</evidence>
<gene>
    <name evidence="2" type="ORF">D0T12_12440</name>
</gene>
<comment type="similarity">
    <text evidence="1">Belongs to the RutC family.</text>
</comment>
<evidence type="ECO:0000313" key="3">
    <source>
        <dbReference type="Proteomes" id="UP000262882"/>
    </source>
</evidence>
<sequence>MRVTFGNPETVPPPPRPVYSHTALVTAGPLLFVSGQVALDENGNIDAPGDMARQTEVTFGYIEKILAAHGAGFADVVKVQTFLTDMDLLPEYAEARKPFLKDNRPVSTAVEVSRLFHPDALLEVELVAVPGS</sequence>
<dbReference type="InterPro" id="IPR006175">
    <property type="entry name" value="YjgF/YER057c/UK114"/>
</dbReference>
<dbReference type="SUPFAM" id="SSF55298">
    <property type="entry name" value="YjgF-like"/>
    <property type="match status" value="1"/>
</dbReference>
<proteinExistence type="inferred from homology"/>
<dbReference type="EMBL" id="QVNQ01000003">
    <property type="protein sequence ID" value="RFS85782.1"/>
    <property type="molecule type" value="Genomic_DNA"/>
</dbReference>
<keyword evidence="3" id="KW-1185">Reference proteome</keyword>